<organism evidence="2 3">
    <name type="scientific">Idiomarina ramblicola</name>
    <dbReference type="NCBI Taxonomy" id="263724"/>
    <lineage>
        <taxon>Bacteria</taxon>
        <taxon>Pseudomonadati</taxon>
        <taxon>Pseudomonadota</taxon>
        <taxon>Gammaproteobacteria</taxon>
        <taxon>Alteromonadales</taxon>
        <taxon>Idiomarinaceae</taxon>
        <taxon>Idiomarina</taxon>
    </lineage>
</organism>
<dbReference type="PANTHER" id="PTHR42754:SF1">
    <property type="entry name" value="LIPOPROTEIN"/>
    <property type="match status" value="1"/>
</dbReference>
<protein>
    <submittedName>
        <fullName evidence="2">Uncharacterized protein</fullName>
    </submittedName>
</protein>
<keyword evidence="1" id="KW-0732">Signal</keyword>
<dbReference type="SUPFAM" id="SSF50998">
    <property type="entry name" value="Quinoprotein alcohol dehydrogenase-like"/>
    <property type="match status" value="1"/>
</dbReference>
<comment type="caution">
    <text evidence="2">The sequence shown here is derived from an EMBL/GenBank/DDBJ whole genome shotgun (WGS) entry which is preliminary data.</text>
</comment>
<reference evidence="3" key="1">
    <citation type="journal article" date="2018" name="Front. Microbiol.">
        <title>Genome-Based Analysis Reveals the Taxonomy and Diversity of the Family Idiomarinaceae.</title>
        <authorList>
            <person name="Liu Y."/>
            <person name="Lai Q."/>
            <person name="Shao Z."/>
        </authorList>
    </citation>
    <scope>NUCLEOTIDE SEQUENCE [LARGE SCALE GENOMIC DNA]</scope>
    <source>
        <strain evidence="3">R22</strain>
    </source>
</reference>
<dbReference type="RefSeq" id="WP_126779850.1">
    <property type="nucleotide sequence ID" value="NZ_PIQC01000001.1"/>
</dbReference>
<proteinExistence type="predicted"/>
<feature type="signal peptide" evidence="1">
    <location>
        <begin position="1"/>
        <end position="24"/>
    </location>
</feature>
<evidence type="ECO:0000313" key="2">
    <source>
        <dbReference type="EMBL" id="RUO73285.1"/>
    </source>
</evidence>
<feature type="chain" id="PRO_5019338146" evidence="1">
    <location>
        <begin position="25"/>
        <end position="429"/>
    </location>
</feature>
<dbReference type="Proteomes" id="UP000288058">
    <property type="component" value="Unassembled WGS sequence"/>
</dbReference>
<evidence type="ECO:0000256" key="1">
    <source>
        <dbReference type="SAM" id="SignalP"/>
    </source>
</evidence>
<keyword evidence="3" id="KW-1185">Reference proteome</keyword>
<gene>
    <name evidence="2" type="ORF">CWI78_02225</name>
</gene>
<dbReference type="AlphaFoldDB" id="A0A432Z605"/>
<sequence>MSLNRHLFFIVMLWFCFPITTAIAQQGFGNTAKSSEPSEFGNETLEWRREYGSGEGLRTFSAMTIDHDDQSVILAGLSQMPEITKLFTRGGNPIEQLIVQKVDFFGNTLWIKPFSLSTTEPNRARSVSLMKDDSYLVSGYHGGLTSMQNYAVKIDEEGKELWKRRVGGVGDFVYYIKETPDNGFMAVGKKSYKGQKVSWLAKFNSDMRMIGESLYEDTAIGNLKFLEDSSFYSVAINYNPETGQKSLSLSKFSVTGEQQWQTFSMPNIELGQRRLQLSHVEYLDNHILVAGSAIDFSRGDKQNASMWLTKLNYKGEMLWSRTFEHDGEVGSFRYLAENNKGNTIAGAMRLQEAFGAEVETYFVTLSSEGVLLTKTFLGDDTISDIEFFDDGTVLITGERELNVKKYRSGRSYASSFSYVERKKLESGSK</sequence>
<dbReference type="InterPro" id="IPR011047">
    <property type="entry name" value="Quinoprotein_ADH-like_sf"/>
</dbReference>
<dbReference type="EMBL" id="PIQC01000001">
    <property type="protein sequence ID" value="RUO73285.1"/>
    <property type="molecule type" value="Genomic_DNA"/>
</dbReference>
<dbReference type="OrthoDB" id="5372178at2"/>
<name>A0A432Z605_9GAMM</name>
<accession>A0A432Z605</accession>
<evidence type="ECO:0000313" key="3">
    <source>
        <dbReference type="Proteomes" id="UP000288058"/>
    </source>
</evidence>
<dbReference type="PANTHER" id="PTHR42754">
    <property type="entry name" value="ENDOGLUCANASE"/>
    <property type="match status" value="1"/>
</dbReference>